<dbReference type="AlphaFoldDB" id="A0A543IKM8"/>
<name>A0A543IKM8_9ACTN</name>
<keyword evidence="1" id="KW-0812">Transmembrane</keyword>
<feature type="transmembrane region" description="Helical" evidence="1">
    <location>
        <begin position="12"/>
        <end position="30"/>
    </location>
</feature>
<dbReference type="Proteomes" id="UP000316706">
    <property type="component" value="Unassembled WGS sequence"/>
</dbReference>
<organism evidence="2 3">
    <name type="scientific">Actinomadura hallensis</name>
    <dbReference type="NCBI Taxonomy" id="337895"/>
    <lineage>
        <taxon>Bacteria</taxon>
        <taxon>Bacillati</taxon>
        <taxon>Actinomycetota</taxon>
        <taxon>Actinomycetes</taxon>
        <taxon>Streptosporangiales</taxon>
        <taxon>Thermomonosporaceae</taxon>
        <taxon>Actinomadura</taxon>
    </lineage>
</organism>
<dbReference type="RefSeq" id="WP_185758932.1">
    <property type="nucleotide sequence ID" value="NZ_VFPO01000001.1"/>
</dbReference>
<comment type="caution">
    <text evidence="2">The sequence shown here is derived from an EMBL/GenBank/DDBJ whole genome shotgun (WGS) entry which is preliminary data.</text>
</comment>
<feature type="transmembrane region" description="Helical" evidence="1">
    <location>
        <begin position="67"/>
        <end position="90"/>
    </location>
</feature>
<gene>
    <name evidence="2" type="ORF">FHX41_4879</name>
</gene>
<keyword evidence="1" id="KW-1133">Transmembrane helix</keyword>
<feature type="transmembrane region" description="Helical" evidence="1">
    <location>
        <begin position="36"/>
        <end position="60"/>
    </location>
</feature>
<evidence type="ECO:0000313" key="2">
    <source>
        <dbReference type="EMBL" id="TQM71128.1"/>
    </source>
</evidence>
<proteinExistence type="predicted"/>
<reference evidence="2 3" key="1">
    <citation type="submission" date="2019-06" db="EMBL/GenBank/DDBJ databases">
        <title>Sequencing the genomes of 1000 actinobacteria strains.</title>
        <authorList>
            <person name="Klenk H.-P."/>
        </authorList>
    </citation>
    <scope>NUCLEOTIDE SEQUENCE [LARGE SCALE GENOMIC DNA]</scope>
    <source>
        <strain evidence="2 3">DSM 45043</strain>
    </source>
</reference>
<protein>
    <submittedName>
        <fullName evidence="2">ATP synthase protein I</fullName>
    </submittedName>
</protein>
<accession>A0A543IKM8</accession>
<dbReference type="EMBL" id="VFPO01000001">
    <property type="protein sequence ID" value="TQM71128.1"/>
    <property type="molecule type" value="Genomic_DNA"/>
</dbReference>
<sequence>MHAIDTRVLRGSAAWTGLAAIVAVLAGLLADGGQGALGAAVGAVLVILFFGISVAAVSYAASISPQLIFGAAMLSYVTKILVLFALLGFFKNTTAWNPTVFGYTILALTIVWLAAEIRLVVKTKMLYVDPDETAAAPARAAAADDRGGSPS</sequence>
<evidence type="ECO:0000313" key="3">
    <source>
        <dbReference type="Proteomes" id="UP000316706"/>
    </source>
</evidence>
<keyword evidence="1" id="KW-0472">Membrane</keyword>
<evidence type="ECO:0000256" key="1">
    <source>
        <dbReference type="SAM" id="Phobius"/>
    </source>
</evidence>
<keyword evidence="3" id="KW-1185">Reference proteome</keyword>
<feature type="transmembrane region" description="Helical" evidence="1">
    <location>
        <begin position="96"/>
        <end position="115"/>
    </location>
</feature>